<keyword evidence="3" id="KW-0804">Transcription</keyword>
<evidence type="ECO:0000256" key="3">
    <source>
        <dbReference type="ARBA" id="ARBA00023163"/>
    </source>
</evidence>
<dbReference type="Pfam" id="PF12833">
    <property type="entry name" value="HTH_18"/>
    <property type="match status" value="1"/>
</dbReference>
<evidence type="ECO:0000256" key="2">
    <source>
        <dbReference type="ARBA" id="ARBA00023125"/>
    </source>
</evidence>
<dbReference type="PANTHER" id="PTHR47504:SF5">
    <property type="entry name" value="RIGHT ORIGIN-BINDING PROTEIN"/>
    <property type="match status" value="1"/>
</dbReference>
<dbReference type="GO" id="GO:0043565">
    <property type="term" value="F:sequence-specific DNA binding"/>
    <property type="evidence" value="ECO:0007669"/>
    <property type="project" value="InterPro"/>
</dbReference>
<dbReference type="AlphaFoldDB" id="A0A3E1NUT1"/>
<keyword evidence="1" id="KW-0805">Transcription regulation</keyword>
<feature type="domain" description="HTH araC/xylS-type" evidence="4">
    <location>
        <begin position="16"/>
        <end position="114"/>
    </location>
</feature>
<dbReference type="PANTHER" id="PTHR47504">
    <property type="entry name" value="RIGHT ORIGIN-BINDING PROTEIN"/>
    <property type="match status" value="1"/>
</dbReference>
<protein>
    <submittedName>
        <fullName evidence="5">AraC family transcriptional regulator</fullName>
    </submittedName>
</protein>
<gene>
    <name evidence="5" type="ORF">DXN04_28515</name>
</gene>
<dbReference type="InterPro" id="IPR009057">
    <property type="entry name" value="Homeodomain-like_sf"/>
</dbReference>
<dbReference type="RefSeq" id="WP_116856812.1">
    <property type="nucleotide sequence ID" value="NZ_QTJV01000013.1"/>
</dbReference>
<dbReference type="SMART" id="SM00342">
    <property type="entry name" value="HTH_ARAC"/>
    <property type="match status" value="1"/>
</dbReference>
<name>A0A3E1NUT1_9BACT</name>
<proteinExistence type="predicted"/>
<dbReference type="SUPFAM" id="SSF46689">
    <property type="entry name" value="Homeodomain-like"/>
    <property type="match status" value="1"/>
</dbReference>
<organism evidence="5 6">
    <name type="scientific">Chitinophaga silvisoli</name>
    <dbReference type="NCBI Taxonomy" id="2291814"/>
    <lineage>
        <taxon>Bacteria</taxon>
        <taxon>Pseudomonadati</taxon>
        <taxon>Bacteroidota</taxon>
        <taxon>Chitinophagia</taxon>
        <taxon>Chitinophagales</taxon>
        <taxon>Chitinophagaceae</taxon>
        <taxon>Chitinophaga</taxon>
    </lineage>
</organism>
<dbReference type="Proteomes" id="UP000261174">
    <property type="component" value="Unassembled WGS sequence"/>
</dbReference>
<dbReference type="Gene3D" id="1.10.10.60">
    <property type="entry name" value="Homeodomain-like"/>
    <property type="match status" value="1"/>
</dbReference>
<keyword evidence="2" id="KW-0238">DNA-binding</keyword>
<sequence>MKQKPPPQEQMELLALKALCFADDHVSDSFEMKHVSEWLGISYSYFYHSFTQVIGEPYWQYVKRHRLELSAGLLRHSGYNISEIAERSGYATVAAFTKAFTQYFDKSPRSFRKIPTLPNEQRTLQLVDSIVKAFDKKGDTITSYFNFERTEMTYLPESMLYYTILSRGQDPVAHMIMKMTREELRLRKILQIQELPQARVITSTLDAVPVTSYEQMSMFAGIFLPCKDVTQGLMTMALTENLMAKRIPAGHYIKLPVPMDFAMAGIPMYEFIDRYVKEGVFKMSGNHFFISLVGPNESEIYIPYMKQLL</sequence>
<evidence type="ECO:0000313" key="5">
    <source>
        <dbReference type="EMBL" id="RFM31657.1"/>
    </source>
</evidence>
<evidence type="ECO:0000259" key="4">
    <source>
        <dbReference type="PROSITE" id="PS01124"/>
    </source>
</evidence>
<evidence type="ECO:0000256" key="1">
    <source>
        <dbReference type="ARBA" id="ARBA00023015"/>
    </source>
</evidence>
<dbReference type="InterPro" id="IPR018060">
    <property type="entry name" value="HTH_AraC"/>
</dbReference>
<keyword evidence="6" id="KW-1185">Reference proteome</keyword>
<dbReference type="GO" id="GO:0003700">
    <property type="term" value="F:DNA-binding transcription factor activity"/>
    <property type="evidence" value="ECO:0007669"/>
    <property type="project" value="InterPro"/>
</dbReference>
<dbReference type="OrthoDB" id="9816011at2"/>
<dbReference type="EMBL" id="QTJV01000013">
    <property type="protein sequence ID" value="RFM31657.1"/>
    <property type="molecule type" value="Genomic_DNA"/>
</dbReference>
<dbReference type="PROSITE" id="PS00041">
    <property type="entry name" value="HTH_ARAC_FAMILY_1"/>
    <property type="match status" value="1"/>
</dbReference>
<comment type="caution">
    <text evidence="5">The sequence shown here is derived from an EMBL/GenBank/DDBJ whole genome shotgun (WGS) entry which is preliminary data.</text>
</comment>
<dbReference type="InterPro" id="IPR018062">
    <property type="entry name" value="HTH_AraC-typ_CS"/>
</dbReference>
<dbReference type="PROSITE" id="PS01124">
    <property type="entry name" value="HTH_ARAC_FAMILY_2"/>
    <property type="match status" value="1"/>
</dbReference>
<reference evidence="5 6" key="1">
    <citation type="submission" date="2018-08" db="EMBL/GenBank/DDBJ databases">
        <title>Chitinophaga sp. K20C18050901, a novel bacterium isolated from forest soil.</title>
        <authorList>
            <person name="Wang C."/>
        </authorList>
    </citation>
    <scope>NUCLEOTIDE SEQUENCE [LARGE SCALE GENOMIC DNA]</scope>
    <source>
        <strain evidence="5 6">K20C18050901</strain>
    </source>
</reference>
<dbReference type="InterPro" id="IPR050959">
    <property type="entry name" value="MarA-like"/>
</dbReference>
<evidence type="ECO:0000313" key="6">
    <source>
        <dbReference type="Proteomes" id="UP000261174"/>
    </source>
</evidence>
<accession>A0A3E1NUT1</accession>